<sequence length="805" mass="90575">MSSTQETVNKSISVDDMLDEIPEPPIINHQHQINNDKISDSDDSFKSIENFVPIKLKFIKKFAKVSGKIAKDDLEELLLLKVTESMVYRTKYAEIRVKLDIYEDLMQRQRTRLELLEKQYADLQVTHERILTAMRENPQAPIEPLKIVRAVSCQVYQQSAEYVNTDPIVIGDSPKKKRTRRRINENLTEKGKKERNDKVGIDSSDEHEENNRKVTRSSERKQDKSKENKSFEDRSSNKQINDDKLNQTGSSTKNTSNSSEKELESNKKQTKTADQNSSRSKNNKTTDSQKSSKSNQNPEENELNSSNFDKVLTFSESNQAQIPNNRGTKRKATTILEMFEKKAKNSTEDTKDSANNQKSKTSKENKSKNRSRSSQESDSDNDVTLIEDDEDKPKTKRQQTLKFSSELDFELPRALKKLAKATKLIESSAKTTDNKLESKTDNITSKSKKTDEKSINITSKIDKLTSNISKNTKNDDKTVKQSNLTSKSGSSSPDSNIRSPESVLSSSPEPEHSIPVQKSFKVPTTKPKAIRPGPKCSKLSNQIVGTGKLEAGDSIPQESSSLLEVSNKLLNGSNRFENNFKNPQNMARNLQNGGSNLYKNVNYPSSATKIPPSPFDSAKKSSNFDQSFDSLNFSSCSSLDTLSSFKSSANLVTSTPLKAVDQGQAKTVKRTLDMNFNENSSSKVPKLPTRGPQLIHPSLKQSIPAPTIKVEKVNNGIRISWRIDNFKASDHADVQSYQIYAYEEMPGSAKISTDDWKLVGDVKALLLPMAVTLREFNENQKFHFAIRAVDVHKRLGEFSEPKSWE</sequence>
<dbReference type="Pfam" id="PF16794">
    <property type="entry name" value="fn3_4"/>
    <property type="match status" value="1"/>
</dbReference>
<dbReference type="GO" id="GO:0003712">
    <property type="term" value="F:transcription coregulator activity"/>
    <property type="evidence" value="ECO:0007669"/>
    <property type="project" value="TreeGrafter"/>
</dbReference>
<keyword evidence="1" id="KW-0175">Coiled coil</keyword>
<feature type="compositionally biased region" description="Polar residues" evidence="2">
    <location>
        <begin position="272"/>
        <end position="326"/>
    </location>
</feature>
<evidence type="ECO:0000256" key="2">
    <source>
        <dbReference type="SAM" id="MobiDB-lite"/>
    </source>
</evidence>
<feature type="region of interest" description="Disordered" evidence="2">
    <location>
        <begin position="424"/>
        <end position="539"/>
    </location>
</feature>
<keyword evidence="5" id="KW-1185">Reference proteome</keyword>
<feature type="domain" description="Activating transcription factor 7-interacting protein Fn3" evidence="3">
    <location>
        <begin position="705"/>
        <end position="803"/>
    </location>
</feature>
<gene>
    <name evidence="4" type="ORF">CHIRRI_LOCUS14087</name>
</gene>
<dbReference type="Proteomes" id="UP001153620">
    <property type="component" value="Chromosome 4"/>
</dbReference>
<accession>A0A9N9WYQ2</accession>
<protein>
    <recommendedName>
        <fullName evidence="3">Activating transcription factor 7-interacting protein Fn3 domain-containing protein</fullName>
    </recommendedName>
</protein>
<dbReference type="InterPro" id="IPR026085">
    <property type="entry name" value="ATF7-int"/>
</dbReference>
<dbReference type="GO" id="GO:0006355">
    <property type="term" value="P:regulation of DNA-templated transcription"/>
    <property type="evidence" value="ECO:0007669"/>
    <property type="project" value="TreeGrafter"/>
</dbReference>
<dbReference type="EMBL" id="OU895880">
    <property type="protein sequence ID" value="CAG9811278.1"/>
    <property type="molecule type" value="Genomic_DNA"/>
</dbReference>
<feature type="compositionally biased region" description="Basic and acidic residues" evidence="2">
    <location>
        <begin position="338"/>
        <end position="352"/>
    </location>
</feature>
<feature type="compositionally biased region" description="Acidic residues" evidence="2">
    <location>
        <begin position="377"/>
        <end position="390"/>
    </location>
</feature>
<feature type="region of interest" description="Disordered" evidence="2">
    <location>
        <begin position="168"/>
        <end position="408"/>
    </location>
</feature>
<dbReference type="PANTHER" id="PTHR23210">
    <property type="entry name" value="ACTIVATING TRANSCRIPTION FACTOR 7 INTERACTING PROTEIN"/>
    <property type="match status" value="1"/>
</dbReference>
<feature type="compositionally biased region" description="Polar residues" evidence="2">
    <location>
        <begin position="480"/>
        <end position="498"/>
    </location>
</feature>
<dbReference type="PANTHER" id="PTHR23210:SF26">
    <property type="entry name" value="ACTIVATING TRANSCRIPTION FACTOR 7-INTERACTING PROTEIN 1"/>
    <property type="match status" value="1"/>
</dbReference>
<reference evidence="4" key="1">
    <citation type="submission" date="2022-01" db="EMBL/GenBank/DDBJ databases">
        <authorList>
            <person name="King R."/>
        </authorList>
    </citation>
    <scope>NUCLEOTIDE SEQUENCE</scope>
</reference>
<dbReference type="OrthoDB" id="2434995at2759"/>
<organism evidence="4 5">
    <name type="scientific">Chironomus riparius</name>
    <dbReference type="NCBI Taxonomy" id="315576"/>
    <lineage>
        <taxon>Eukaryota</taxon>
        <taxon>Metazoa</taxon>
        <taxon>Ecdysozoa</taxon>
        <taxon>Arthropoda</taxon>
        <taxon>Hexapoda</taxon>
        <taxon>Insecta</taxon>
        <taxon>Pterygota</taxon>
        <taxon>Neoptera</taxon>
        <taxon>Endopterygota</taxon>
        <taxon>Diptera</taxon>
        <taxon>Nematocera</taxon>
        <taxon>Chironomoidea</taxon>
        <taxon>Chironomidae</taxon>
        <taxon>Chironominae</taxon>
        <taxon>Chironomus</taxon>
    </lineage>
</organism>
<evidence type="ECO:0000313" key="4">
    <source>
        <dbReference type="EMBL" id="CAG9811278.1"/>
    </source>
</evidence>
<dbReference type="GO" id="GO:0005667">
    <property type="term" value="C:transcription regulator complex"/>
    <property type="evidence" value="ECO:0007669"/>
    <property type="project" value="TreeGrafter"/>
</dbReference>
<evidence type="ECO:0000259" key="3">
    <source>
        <dbReference type="Pfam" id="PF16794"/>
    </source>
</evidence>
<dbReference type="GO" id="GO:0005634">
    <property type="term" value="C:nucleus"/>
    <property type="evidence" value="ECO:0007669"/>
    <property type="project" value="TreeGrafter"/>
</dbReference>
<dbReference type="AlphaFoldDB" id="A0A9N9WYQ2"/>
<proteinExistence type="predicted"/>
<feature type="compositionally biased region" description="Polar residues" evidence="2">
    <location>
        <begin position="455"/>
        <end position="471"/>
    </location>
</feature>
<feature type="compositionally biased region" description="Basic and acidic residues" evidence="2">
    <location>
        <begin position="182"/>
        <end position="200"/>
    </location>
</feature>
<feature type="compositionally biased region" description="Low complexity" evidence="2">
    <location>
        <begin position="499"/>
        <end position="508"/>
    </location>
</feature>
<feature type="compositionally biased region" description="Basic and acidic residues" evidence="2">
    <location>
        <begin position="209"/>
        <end position="245"/>
    </location>
</feature>
<evidence type="ECO:0000256" key="1">
    <source>
        <dbReference type="SAM" id="Coils"/>
    </source>
</evidence>
<feature type="coiled-coil region" evidence="1">
    <location>
        <begin position="99"/>
        <end position="126"/>
    </location>
</feature>
<name>A0A9N9WYQ2_9DIPT</name>
<dbReference type="InterPro" id="IPR056565">
    <property type="entry name" value="Fn3_ATF7IP"/>
</dbReference>
<reference evidence="4" key="2">
    <citation type="submission" date="2022-10" db="EMBL/GenBank/DDBJ databases">
        <authorList>
            <consortium name="ENA_rothamsted_submissions"/>
            <consortium name="culmorum"/>
            <person name="King R."/>
        </authorList>
    </citation>
    <scope>NUCLEOTIDE SEQUENCE</scope>
</reference>
<evidence type="ECO:0000313" key="5">
    <source>
        <dbReference type="Proteomes" id="UP001153620"/>
    </source>
</evidence>